<organism evidence="1 2">
    <name type="scientific">Colletotrichum destructivum</name>
    <dbReference type="NCBI Taxonomy" id="34406"/>
    <lineage>
        <taxon>Eukaryota</taxon>
        <taxon>Fungi</taxon>
        <taxon>Dikarya</taxon>
        <taxon>Ascomycota</taxon>
        <taxon>Pezizomycotina</taxon>
        <taxon>Sordariomycetes</taxon>
        <taxon>Hypocreomycetidae</taxon>
        <taxon>Glomerellales</taxon>
        <taxon>Glomerellaceae</taxon>
        <taxon>Colletotrichum</taxon>
        <taxon>Colletotrichum destructivum species complex</taxon>
    </lineage>
</organism>
<dbReference type="KEGG" id="cdet:87944856"/>
<protein>
    <submittedName>
        <fullName evidence="1">Uncharacterized protein</fullName>
    </submittedName>
</protein>
<dbReference type="AlphaFoldDB" id="A0AAX4IJ72"/>
<dbReference type="GeneID" id="87944856"/>
<dbReference type="RefSeq" id="XP_062780563.1">
    <property type="nucleotide sequence ID" value="XM_062924512.1"/>
</dbReference>
<gene>
    <name evidence="1" type="ORF">CDEST_08353</name>
</gene>
<reference evidence="2" key="1">
    <citation type="journal article" date="2023" name="bioRxiv">
        <title>Complete genome of the Medicago anthracnose fungus, Colletotrichum destructivum, reveals a mini-chromosome-like region within a core chromosome.</title>
        <authorList>
            <person name="Lapalu N."/>
            <person name="Simon A."/>
            <person name="Lu A."/>
            <person name="Plaumann P.-L."/>
            <person name="Amselem J."/>
            <person name="Pigne S."/>
            <person name="Auger A."/>
            <person name="Koch C."/>
            <person name="Dallery J.-F."/>
            <person name="O'Connell R.J."/>
        </authorList>
    </citation>
    <scope>NUCLEOTIDE SEQUENCE [LARGE SCALE GENOMIC DNA]</scope>
    <source>
        <strain evidence="2">CBS 520.97</strain>
    </source>
</reference>
<name>A0AAX4IJ72_9PEZI</name>
<dbReference type="EMBL" id="CP137309">
    <property type="protein sequence ID" value="WQF83339.1"/>
    <property type="molecule type" value="Genomic_DNA"/>
</dbReference>
<dbReference type="Proteomes" id="UP001322277">
    <property type="component" value="Chromosome 5"/>
</dbReference>
<accession>A0AAX4IJ72</accession>
<proteinExistence type="predicted"/>
<keyword evidence="2" id="KW-1185">Reference proteome</keyword>
<sequence>MEDQLSQDGPTSPPWGWFPVEQFLIRRWDATSPLSVDEQRRTLLQSFMETDVLPDGWTAPGDSVSRVPTVEEVRDILAPWRPQKVRKIAHQYLGRGNQYIILRTYYGQDSDDKMAAILEDEEDGDESLDPEDNWWRVLDDAQLFDFGDDWQQIFEILPELVGHRGQQIHRGPSEAQIVSIRQEFAEFDQEDTLDQVSPIVDQIQKSAASGNGPLFVADEEALEEKLLQVFYLDGYGNVVRYSAIEPESMGDMKVREEVSRDVDCWSNGEIGHHYKRQGELAAKYYPQSG</sequence>
<evidence type="ECO:0000313" key="1">
    <source>
        <dbReference type="EMBL" id="WQF83339.1"/>
    </source>
</evidence>
<evidence type="ECO:0000313" key="2">
    <source>
        <dbReference type="Proteomes" id="UP001322277"/>
    </source>
</evidence>